<dbReference type="AlphaFoldDB" id="A0A0P0UPC6"/>
<dbReference type="GO" id="GO:0030246">
    <property type="term" value="F:carbohydrate binding"/>
    <property type="evidence" value="ECO:0007669"/>
    <property type="project" value="UniProtKB-UniRule"/>
</dbReference>
<dbReference type="Gene3D" id="2.60.120.200">
    <property type="match status" value="1"/>
</dbReference>
<feature type="domain" description="GH16" evidence="2">
    <location>
        <begin position="38"/>
        <end position="315"/>
    </location>
</feature>
<dbReference type="EMBL" id="LC060791">
    <property type="protein sequence ID" value="BAR92731.1"/>
    <property type="molecule type" value="Genomic_DNA"/>
</dbReference>
<keyword evidence="5" id="KW-0378">Hydrolase</keyword>
<keyword evidence="6" id="KW-1185">Reference proteome</keyword>
<proteinExistence type="inferred from homology"/>
<gene>
    <name evidence="4" type="primary">GluA</name>
    <name evidence="5" type="ORF">ACFQNG_00990</name>
</gene>
<name>A0A0P0UPC6_9BACL</name>
<dbReference type="BRENDA" id="3.2.1.6">
    <property type="organism ID" value="13868"/>
</dbReference>
<organism evidence="4">
    <name type="scientific">Laceyella putida</name>
    <dbReference type="NCBI Taxonomy" id="110101"/>
    <lineage>
        <taxon>Bacteria</taxon>
        <taxon>Bacillati</taxon>
        <taxon>Bacillota</taxon>
        <taxon>Bacilli</taxon>
        <taxon>Bacillales</taxon>
        <taxon>Thermoactinomycetaceae</taxon>
        <taxon>Laceyella</taxon>
    </lineage>
</organism>
<evidence type="ECO:0000259" key="2">
    <source>
        <dbReference type="PROSITE" id="PS51762"/>
    </source>
</evidence>
<dbReference type="GO" id="GO:0004553">
    <property type="term" value="F:hydrolase activity, hydrolyzing O-glycosyl compounds"/>
    <property type="evidence" value="ECO:0007669"/>
    <property type="project" value="InterPro"/>
</dbReference>
<dbReference type="InterPro" id="IPR047569">
    <property type="entry name" value="CBM56"/>
</dbReference>
<evidence type="ECO:0000313" key="5">
    <source>
        <dbReference type="EMBL" id="MFC7439743.1"/>
    </source>
</evidence>
<dbReference type="Pfam" id="PF00722">
    <property type="entry name" value="Glyco_hydro_16"/>
    <property type="match status" value="1"/>
</dbReference>
<dbReference type="RefSeq" id="WP_379862928.1">
    <property type="nucleotide sequence ID" value="NZ_JBHTBW010000004.1"/>
</dbReference>
<reference evidence="5" key="1">
    <citation type="journal article" date="2014" name="Int. J. Syst. Evol. Microbiol.">
        <title>Complete genome of a new Firmicutes species belonging to the dominant human colonic microbiota ('Ruminococcus bicirculans') reveals two chromosomes and a selective capacity to utilize plant glucans.</title>
        <authorList>
            <consortium name="NISC Comparative Sequencing Program"/>
            <person name="Wegmann U."/>
            <person name="Louis P."/>
            <person name="Goesmann A."/>
            <person name="Henrissat B."/>
            <person name="Duncan S.H."/>
            <person name="Flint H.J."/>
        </authorList>
    </citation>
    <scope>NUCLEOTIDE SEQUENCE</scope>
    <source>
        <strain evidence="5">CCUG 54950</strain>
    </source>
</reference>
<dbReference type="PANTHER" id="PTHR10963">
    <property type="entry name" value="GLYCOSYL HYDROLASE-RELATED"/>
    <property type="match status" value="1"/>
</dbReference>
<dbReference type="Proteomes" id="UP001596500">
    <property type="component" value="Unassembled WGS sequence"/>
</dbReference>
<dbReference type="InterPro" id="IPR050546">
    <property type="entry name" value="Glycosyl_Hydrlase_16"/>
</dbReference>
<reference evidence="5" key="4">
    <citation type="submission" date="2024-09" db="EMBL/GenBank/DDBJ databases">
        <authorList>
            <person name="Sun Q."/>
            <person name="Mori K."/>
        </authorList>
    </citation>
    <scope>NUCLEOTIDE SEQUENCE</scope>
    <source>
        <strain evidence="5">CCUG 54950</strain>
    </source>
</reference>
<evidence type="ECO:0000313" key="6">
    <source>
        <dbReference type="Proteomes" id="UP001596500"/>
    </source>
</evidence>
<accession>A0A0P0UPC6</accession>
<dbReference type="InterPro" id="IPR000757">
    <property type="entry name" value="Beta-glucanase-like"/>
</dbReference>
<evidence type="ECO:0000313" key="4">
    <source>
        <dbReference type="EMBL" id="BAR92731.1"/>
    </source>
</evidence>
<evidence type="ECO:0000256" key="1">
    <source>
        <dbReference type="ARBA" id="ARBA00006865"/>
    </source>
</evidence>
<dbReference type="PROSITE" id="PS52005">
    <property type="entry name" value="CBM56"/>
    <property type="match status" value="1"/>
</dbReference>
<dbReference type="GO" id="GO:0005975">
    <property type="term" value="P:carbohydrate metabolic process"/>
    <property type="evidence" value="ECO:0007669"/>
    <property type="project" value="InterPro"/>
</dbReference>
<dbReference type="CDD" id="cd02182">
    <property type="entry name" value="GH16_Strep_laminarinase_like"/>
    <property type="match status" value="1"/>
</dbReference>
<dbReference type="PROSITE" id="PS51762">
    <property type="entry name" value="GH16_2"/>
    <property type="match status" value="1"/>
</dbReference>
<sequence>MYTFGRLRRKGSIASRTFIVVMLILTVFGSVYTYPAGANASVPPTPPGWSLAFSDDFNGAQGSGVDRTKWIYDIGHSYPGGAANWGTGEIEYMTDSTNNVYQDGSGHLVIKAIRDAGGGWTSGRIETQRTDFQPPAGGVMRVEASIQLPNVTGAAAQGYWPAFWMLGAPFRGNYWNWPSIGEIDIMENVNGANTVWGTLHCGVNPGGPCNETSGIGGNRSGFSPSLQTAYHTYAVEWDRSVSPEQIRWYVDGSLFHTVSANQVDATTWANATNHGFFIILNLAMGGGWPGNPTPSTASGASMNVDYVAVWTKQGGSGNPGDPGGSNYGVENVGSTQAKVWFKPPSTASYVILHYVQPGLSQQNVNMTYNSGAARWEYTVSGLSSGQVLQYQFTYNIGGVQYDTAWYSYTKP</sequence>
<comment type="similarity">
    <text evidence="1">Belongs to the glycosyl hydrolase 16 family.</text>
</comment>
<dbReference type="PANTHER" id="PTHR10963:SF55">
    <property type="entry name" value="GLYCOSIDE HYDROLASE FAMILY 16 PROTEIN"/>
    <property type="match status" value="1"/>
</dbReference>
<feature type="domain" description="CBM56" evidence="3">
    <location>
        <begin position="319"/>
        <end position="410"/>
    </location>
</feature>
<dbReference type="Pfam" id="PF22184">
    <property type="entry name" value="CBM_56"/>
    <property type="match status" value="1"/>
</dbReference>
<dbReference type="SUPFAM" id="SSF49899">
    <property type="entry name" value="Concanavalin A-like lectins/glucanases"/>
    <property type="match status" value="1"/>
</dbReference>
<evidence type="ECO:0000259" key="3">
    <source>
        <dbReference type="PROSITE" id="PS52005"/>
    </source>
</evidence>
<dbReference type="BRENDA" id="3.2.1.39">
    <property type="organism ID" value="13868"/>
</dbReference>
<reference evidence="6" key="3">
    <citation type="journal article" date="2019" name="Int. J. Syst. Evol. Microbiol.">
        <title>The Global Catalogue of Microorganisms (GCM) 10K type strain sequencing project: providing services to taxonomists for standard genome sequencing and annotation.</title>
        <authorList>
            <consortium name="The Broad Institute Genomics Platform"/>
            <consortium name="The Broad Institute Genome Sequencing Center for Infectious Disease"/>
            <person name="Wu L."/>
            <person name="Ma J."/>
        </authorList>
    </citation>
    <scope>NUCLEOTIDE SEQUENCE [LARGE SCALE GENOMIC DNA]</scope>
    <source>
        <strain evidence="6">CGMCC 1.12942</strain>
    </source>
</reference>
<dbReference type="EMBL" id="JBHTBW010000004">
    <property type="protein sequence ID" value="MFC7439743.1"/>
    <property type="molecule type" value="Genomic_DNA"/>
</dbReference>
<dbReference type="InterPro" id="IPR013320">
    <property type="entry name" value="ConA-like_dom_sf"/>
</dbReference>
<protein>
    <submittedName>
        <fullName evidence="4">Beta-1,3-glucanase</fullName>
    </submittedName>
    <submittedName>
        <fullName evidence="5">Glycoside hydrolase family 16 protein</fullName>
    </submittedName>
</protein>
<reference evidence="4" key="2">
    <citation type="journal article" date="2016" name="Appl. Microbiol. Biotechnol.">
        <title>Biochemical and genetic characterization of ?-1,3 glucanase from a deep subseafloor Laceyella putida.</title>
        <authorList>
            <person name="Kobayashi T."/>
            <person name="Uchimura K."/>
            <person name="Kubota T."/>
            <person name="Nunoura T."/>
            <person name="Deguchi S."/>
        </authorList>
    </citation>
    <scope>NUCLEOTIDE SEQUENCE</scope>
    <source>
        <strain evidence="4">JAM-FM3001</strain>
    </source>
</reference>